<proteinExistence type="predicted"/>
<evidence type="ECO:0000313" key="9">
    <source>
        <dbReference type="Ensembl" id="ENSACAP00000029761.1"/>
    </source>
</evidence>
<dbReference type="AlphaFoldDB" id="A0A803T3H1"/>
<keyword evidence="5 7" id="KW-1015">Disulfide bond</keyword>
<evidence type="ECO:0000256" key="1">
    <source>
        <dbReference type="ARBA" id="ARBA00004613"/>
    </source>
</evidence>
<dbReference type="Pfam" id="PF00530">
    <property type="entry name" value="SRCR"/>
    <property type="match status" value="1"/>
</dbReference>
<keyword evidence="4" id="KW-0677">Repeat</keyword>
<dbReference type="Gene3D" id="3.10.250.10">
    <property type="entry name" value="SRCR-like domain"/>
    <property type="match status" value="1"/>
</dbReference>
<dbReference type="GO" id="GO:0016020">
    <property type="term" value="C:membrane"/>
    <property type="evidence" value="ECO:0007669"/>
    <property type="project" value="InterPro"/>
</dbReference>
<keyword evidence="3" id="KW-0732">Signal</keyword>
<feature type="disulfide bond" evidence="7">
    <location>
        <begin position="30"/>
        <end position="94"/>
    </location>
</feature>
<dbReference type="InParanoid" id="A0A803T3H1"/>
<dbReference type="Proteomes" id="UP000001646">
    <property type="component" value="Unplaced"/>
</dbReference>
<evidence type="ECO:0000256" key="4">
    <source>
        <dbReference type="ARBA" id="ARBA00022737"/>
    </source>
</evidence>
<evidence type="ECO:0000256" key="6">
    <source>
        <dbReference type="ARBA" id="ARBA00023180"/>
    </source>
</evidence>
<dbReference type="Ensembl" id="ENSACAT00000056417.1">
    <property type="protein sequence ID" value="ENSACAP00000029761.1"/>
    <property type="gene ID" value="ENSACAG00000039026.1"/>
</dbReference>
<accession>A0A803T3H1</accession>
<keyword evidence="10" id="KW-1185">Reference proteome</keyword>
<dbReference type="PROSITE" id="PS00420">
    <property type="entry name" value="SRCR_1"/>
    <property type="match status" value="1"/>
</dbReference>
<reference evidence="9" key="2">
    <citation type="submission" date="2025-08" db="UniProtKB">
        <authorList>
            <consortium name="Ensembl"/>
        </authorList>
    </citation>
    <scope>IDENTIFICATION</scope>
</reference>
<dbReference type="SUPFAM" id="SSF56487">
    <property type="entry name" value="SRCR-like"/>
    <property type="match status" value="1"/>
</dbReference>
<feature type="domain" description="SRCR" evidence="8">
    <location>
        <begin position="5"/>
        <end position="105"/>
    </location>
</feature>
<dbReference type="PANTHER" id="PTHR48071:SF15">
    <property type="entry name" value="SRCR DOMAIN-CONTAINING PROTEIN"/>
    <property type="match status" value="1"/>
</dbReference>
<evidence type="ECO:0000256" key="3">
    <source>
        <dbReference type="ARBA" id="ARBA00022729"/>
    </source>
</evidence>
<dbReference type="InterPro" id="IPR001190">
    <property type="entry name" value="SRCR"/>
</dbReference>
<evidence type="ECO:0000256" key="2">
    <source>
        <dbReference type="ARBA" id="ARBA00022525"/>
    </source>
</evidence>
<keyword evidence="6" id="KW-0325">Glycoprotein</keyword>
<keyword evidence="2" id="KW-0964">Secreted</keyword>
<organism evidence="9 10">
    <name type="scientific">Anolis carolinensis</name>
    <name type="common">Green anole</name>
    <name type="synonym">American chameleon</name>
    <dbReference type="NCBI Taxonomy" id="28377"/>
    <lineage>
        <taxon>Eukaryota</taxon>
        <taxon>Metazoa</taxon>
        <taxon>Chordata</taxon>
        <taxon>Craniata</taxon>
        <taxon>Vertebrata</taxon>
        <taxon>Euteleostomi</taxon>
        <taxon>Lepidosauria</taxon>
        <taxon>Squamata</taxon>
        <taxon>Bifurcata</taxon>
        <taxon>Unidentata</taxon>
        <taxon>Episquamata</taxon>
        <taxon>Toxicofera</taxon>
        <taxon>Iguania</taxon>
        <taxon>Dactyloidae</taxon>
        <taxon>Anolis</taxon>
    </lineage>
</organism>
<sequence length="141" mass="15275">SHKYIRLMNGTNPCSGRVEVFYNDTWGTICDAGWDLEDAEVVCRELGCGKPFKALGGAHYGQGSGPIWLESINCRGIKASLKECQKGGWGEHNCSHSQDASVQCSGTCLSHSINLLQCLRNSKASRVGSLQAVLSQHTHSH</sequence>
<dbReference type="GeneTree" id="ENSGT00940000163299"/>
<dbReference type="FunFam" id="3.10.250.10:FF:000006">
    <property type="entry name" value="neurotrypsin isoform X2"/>
    <property type="match status" value="1"/>
</dbReference>
<evidence type="ECO:0000259" key="8">
    <source>
        <dbReference type="PROSITE" id="PS50287"/>
    </source>
</evidence>
<evidence type="ECO:0000256" key="5">
    <source>
        <dbReference type="ARBA" id="ARBA00023157"/>
    </source>
</evidence>
<comment type="subcellular location">
    <subcellularLocation>
        <location evidence="1">Secreted</location>
    </subcellularLocation>
</comment>
<name>A0A803T3H1_ANOCA</name>
<dbReference type="PANTHER" id="PTHR48071">
    <property type="entry name" value="SRCR DOMAIN-CONTAINING PROTEIN"/>
    <property type="match status" value="1"/>
</dbReference>
<reference evidence="9" key="1">
    <citation type="submission" date="2009-12" db="EMBL/GenBank/DDBJ databases">
        <title>The Genome Sequence of Anolis carolinensis (Green Anole Lizard).</title>
        <authorList>
            <consortium name="The Genome Sequencing Platform"/>
            <person name="Di Palma F."/>
            <person name="Alfoldi J."/>
            <person name="Heiman D."/>
            <person name="Young S."/>
            <person name="Grabherr M."/>
            <person name="Johnson J."/>
            <person name="Lander E.S."/>
            <person name="Lindblad-Toh K."/>
        </authorList>
    </citation>
    <scope>NUCLEOTIDE SEQUENCE [LARGE SCALE GENOMIC DNA]</scope>
    <source>
        <strain evidence="9">JBL SC #1</strain>
    </source>
</reference>
<evidence type="ECO:0000256" key="7">
    <source>
        <dbReference type="PROSITE-ProRule" id="PRU00196"/>
    </source>
</evidence>
<feature type="disulfide bond" evidence="7">
    <location>
        <begin position="43"/>
        <end position="104"/>
    </location>
</feature>
<reference evidence="9" key="3">
    <citation type="submission" date="2025-09" db="UniProtKB">
        <authorList>
            <consortium name="Ensembl"/>
        </authorList>
    </citation>
    <scope>IDENTIFICATION</scope>
</reference>
<dbReference type="InterPro" id="IPR036772">
    <property type="entry name" value="SRCR-like_dom_sf"/>
</dbReference>
<dbReference type="PRINTS" id="PR00258">
    <property type="entry name" value="SPERACTRCPTR"/>
</dbReference>
<dbReference type="SMART" id="SM00202">
    <property type="entry name" value="SR"/>
    <property type="match status" value="1"/>
</dbReference>
<evidence type="ECO:0000313" key="10">
    <source>
        <dbReference type="Proteomes" id="UP000001646"/>
    </source>
</evidence>
<dbReference type="PROSITE" id="PS50287">
    <property type="entry name" value="SRCR_2"/>
    <property type="match status" value="1"/>
</dbReference>
<protein>
    <recommendedName>
        <fullName evidence="8">SRCR domain-containing protein</fullName>
    </recommendedName>
</protein>
<feature type="disulfide bond" evidence="7">
    <location>
        <begin position="74"/>
        <end position="84"/>
    </location>
</feature>